<feature type="region of interest" description="Disordered" evidence="5">
    <location>
        <begin position="162"/>
        <end position="187"/>
    </location>
</feature>
<dbReference type="Gene3D" id="3.90.1720.10">
    <property type="entry name" value="endopeptidase domain like (from Nostoc punctiforme)"/>
    <property type="match status" value="1"/>
</dbReference>
<dbReference type="Proteomes" id="UP001500236">
    <property type="component" value="Unassembled WGS sequence"/>
</dbReference>
<sequence>MPGRLSECPVRLRSVLLLCRRPEPFDNYRMAEGGARGHAWTWSWKLPGLRAPRRQAPPTQGEVFIKVTDNMTIVSRRDRRHQASLARAVVHNAGTLGRGAAVAVAATGLVVSTGAAANAGVGSASVNDGREVTTLQVSQSDLTVERASNNTAVTVTASPSVDLTFDRPSVGSESAPEPTPEPETETQSVALSHTLHDYLPGTRGLVEQLAELEGVSAEALFEQLFADGTFVDENGVLDHGALAARVAELSPQQAEEPAQQETQQQAPQQEAPQQETQQQEAPQQEESQEQAQTESQESSQEASAEVELASAQEEAPQEQSSGSLGGVVSAAYSGVGTPYVWGGKGPGGWDCSGFVSWAYAQAGYSIPSSTAAIRGSGQFRSTDNPQPGDLVIQNGGSHVAIYVGNGQFIGAQNPNSGTLLYSYETRPGNSHVGYLTLR</sequence>
<keyword evidence="3" id="KW-0378">Hydrolase</keyword>
<evidence type="ECO:0000313" key="7">
    <source>
        <dbReference type="EMBL" id="GAA3059090.1"/>
    </source>
</evidence>
<dbReference type="InterPro" id="IPR038765">
    <property type="entry name" value="Papain-like_cys_pep_sf"/>
</dbReference>
<feature type="domain" description="NlpC/P60" evidence="6">
    <location>
        <begin position="321"/>
        <end position="438"/>
    </location>
</feature>
<gene>
    <name evidence="7" type="ORF">GCM10010529_10990</name>
</gene>
<dbReference type="PANTHER" id="PTHR47053">
    <property type="entry name" value="MUREIN DD-ENDOPEPTIDASE MEPH-RELATED"/>
    <property type="match status" value="1"/>
</dbReference>
<dbReference type="EMBL" id="BAAAVT010000006">
    <property type="protein sequence ID" value="GAA3059090.1"/>
    <property type="molecule type" value="Genomic_DNA"/>
</dbReference>
<dbReference type="PROSITE" id="PS51935">
    <property type="entry name" value="NLPC_P60"/>
    <property type="match status" value="1"/>
</dbReference>
<proteinExistence type="inferred from homology"/>
<evidence type="ECO:0000256" key="2">
    <source>
        <dbReference type="ARBA" id="ARBA00022670"/>
    </source>
</evidence>
<name>A0ABP6LXA8_9MICC</name>
<comment type="similarity">
    <text evidence="1">Belongs to the peptidase C40 family.</text>
</comment>
<organism evidence="7 8">
    <name type="scientific">Nesterenkonia aethiopica</name>
    <dbReference type="NCBI Taxonomy" id="269144"/>
    <lineage>
        <taxon>Bacteria</taxon>
        <taxon>Bacillati</taxon>
        <taxon>Actinomycetota</taxon>
        <taxon>Actinomycetes</taxon>
        <taxon>Micrococcales</taxon>
        <taxon>Micrococcaceae</taxon>
        <taxon>Nesterenkonia</taxon>
    </lineage>
</organism>
<evidence type="ECO:0000256" key="4">
    <source>
        <dbReference type="ARBA" id="ARBA00022807"/>
    </source>
</evidence>
<dbReference type="PANTHER" id="PTHR47053:SF1">
    <property type="entry name" value="MUREIN DD-ENDOPEPTIDASE MEPH-RELATED"/>
    <property type="match status" value="1"/>
</dbReference>
<keyword evidence="2" id="KW-0645">Protease</keyword>
<keyword evidence="4" id="KW-0788">Thiol protease</keyword>
<evidence type="ECO:0000259" key="6">
    <source>
        <dbReference type="PROSITE" id="PS51935"/>
    </source>
</evidence>
<dbReference type="Pfam" id="PF00877">
    <property type="entry name" value="NLPC_P60"/>
    <property type="match status" value="1"/>
</dbReference>
<dbReference type="InterPro" id="IPR051202">
    <property type="entry name" value="Peptidase_C40"/>
</dbReference>
<accession>A0ABP6LXA8</accession>
<dbReference type="InterPro" id="IPR000064">
    <property type="entry name" value="NLP_P60_dom"/>
</dbReference>
<dbReference type="SUPFAM" id="SSF54001">
    <property type="entry name" value="Cysteine proteinases"/>
    <property type="match status" value="1"/>
</dbReference>
<reference evidence="8" key="1">
    <citation type="journal article" date="2019" name="Int. J. Syst. Evol. Microbiol.">
        <title>The Global Catalogue of Microorganisms (GCM) 10K type strain sequencing project: providing services to taxonomists for standard genome sequencing and annotation.</title>
        <authorList>
            <consortium name="The Broad Institute Genomics Platform"/>
            <consortium name="The Broad Institute Genome Sequencing Center for Infectious Disease"/>
            <person name="Wu L."/>
            <person name="Ma J."/>
        </authorList>
    </citation>
    <scope>NUCLEOTIDE SEQUENCE [LARGE SCALE GENOMIC DNA]</scope>
    <source>
        <strain evidence="8">JCM 14309</strain>
    </source>
</reference>
<keyword evidence="8" id="KW-1185">Reference proteome</keyword>
<evidence type="ECO:0000256" key="3">
    <source>
        <dbReference type="ARBA" id="ARBA00022801"/>
    </source>
</evidence>
<feature type="region of interest" description="Disordered" evidence="5">
    <location>
        <begin position="248"/>
        <end position="324"/>
    </location>
</feature>
<protein>
    <recommendedName>
        <fullName evidence="6">NlpC/P60 domain-containing protein</fullName>
    </recommendedName>
</protein>
<evidence type="ECO:0000256" key="1">
    <source>
        <dbReference type="ARBA" id="ARBA00007074"/>
    </source>
</evidence>
<evidence type="ECO:0000313" key="8">
    <source>
        <dbReference type="Proteomes" id="UP001500236"/>
    </source>
</evidence>
<evidence type="ECO:0000256" key="5">
    <source>
        <dbReference type="SAM" id="MobiDB-lite"/>
    </source>
</evidence>
<comment type="caution">
    <text evidence="7">The sequence shown here is derived from an EMBL/GenBank/DDBJ whole genome shotgun (WGS) entry which is preliminary data.</text>
</comment>